<dbReference type="EMBL" id="BSRI01000002">
    <property type="protein sequence ID" value="GLV58326.1"/>
    <property type="molecule type" value="Genomic_DNA"/>
</dbReference>
<dbReference type="RefSeq" id="WP_338254496.1">
    <property type="nucleotide sequence ID" value="NZ_BSRI01000002.1"/>
</dbReference>
<protein>
    <recommendedName>
        <fullName evidence="1">YtkA-like domain-containing protein</fullName>
    </recommendedName>
</protein>
<feature type="domain" description="YtkA-like" evidence="1">
    <location>
        <begin position="41"/>
        <end position="126"/>
    </location>
</feature>
<accession>A0ABQ6FYJ7</accession>
<organism evidence="2 3">
    <name type="scientific">Dictyobacter halimunensis</name>
    <dbReference type="NCBI Taxonomy" id="3026934"/>
    <lineage>
        <taxon>Bacteria</taxon>
        <taxon>Bacillati</taxon>
        <taxon>Chloroflexota</taxon>
        <taxon>Ktedonobacteria</taxon>
        <taxon>Ktedonobacterales</taxon>
        <taxon>Dictyobacteraceae</taxon>
        <taxon>Dictyobacter</taxon>
    </lineage>
</organism>
<reference evidence="2 3" key="1">
    <citation type="submission" date="2023-02" db="EMBL/GenBank/DDBJ databases">
        <title>Dictyobacter halimunensis sp. nov., a new member of the class Ktedonobacteria from forest soil in a geothermal area.</title>
        <authorList>
            <person name="Rachmania M.K."/>
            <person name="Ningsih F."/>
            <person name="Sakai Y."/>
            <person name="Yabe S."/>
            <person name="Yokota A."/>
            <person name="Sjamsuridzal W."/>
        </authorList>
    </citation>
    <scope>NUCLEOTIDE SEQUENCE [LARGE SCALE GENOMIC DNA]</scope>
    <source>
        <strain evidence="2 3">S3.2.2.5</strain>
    </source>
</reference>
<dbReference type="InterPro" id="IPR032693">
    <property type="entry name" value="YtkA-like_dom"/>
</dbReference>
<dbReference type="Gene3D" id="2.60.40.10">
    <property type="entry name" value="Immunoglobulins"/>
    <property type="match status" value="1"/>
</dbReference>
<dbReference type="InterPro" id="IPR013783">
    <property type="entry name" value="Ig-like_fold"/>
</dbReference>
<name>A0ABQ6FYJ7_9CHLR</name>
<dbReference type="Proteomes" id="UP001344906">
    <property type="component" value="Unassembled WGS sequence"/>
</dbReference>
<comment type="caution">
    <text evidence="2">The sequence shown here is derived from an EMBL/GenBank/DDBJ whole genome shotgun (WGS) entry which is preliminary data.</text>
</comment>
<evidence type="ECO:0000313" key="2">
    <source>
        <dbReference type="EMBL" id="GLV58326.1"/>
    </source>
</evidence>
<evidence type="ECO:0000313" key="3">
    <source>
        <dbReference type="Proteomes" id="UP001344906"/>
    </source>
</evidence>
<gene>
    <name evidence="2" type="ORF">KDH_51590</name>
</gene>
<proteinExistence type="predicted"/>
<dbReference type="Pfam" id="PF13115">
    <property type="entry name" value="YtkA"/>
    <property type="match status" value="1"/>
</dbReference>
<sequence length="148" mass="15629">MKRRQLLIVVLGLGFLIVITTIGTSLESLIPHHPTAPVQVAQAGPYEVTLKVDPNPPPTGQPAHLSFQIVKKAAGQLVSNARVTLSSSMTTMDMGTEEITAQPQSPGIYQAQAHFSMSGTWEVRIHISSPGAPDASTTFDITAASPSS</sequence>
<keyword evidence="3" id="KW-1185">Reference proteome</keyword>
<evidence type="ECO:0000259" key="1">
    <source>
        <dbReference type="Pfam" id="PF13115"/>
    </source>
</evidence>